<name>A0A2P5XGJ3_GOSBA</name>
<accession>A0A2P5XGJ3</accession>
<dbReference type="Proteomes" id="UP000239757">
    <property type="component" value="Unassembled WGS sequence"/>
</dbReference>
<reference evidence="1 2" key="1">
    <citation type="submission" date="2015-01" db="EMBL/GenBank/DDBJ databases">
        <title>Genome of allotetraploid Gossypium barbadense reveals genomic plasticity and fiber elongation in cotton evolution.</title>
        <authorList>
            <person name="Chen X."/>
            <person name="Liu X."/>
            <person name="Zhao B."/>
            <person name="Zheng H."/>
            <person name="Hu Y."/>
            <person name="Lu G."/>
            <person name="Yang C."/>
            <person name="Chen J."/>
            <person name="Shan C."/>
            <person name="Zhang L."/>
            <person name="Zhou Y."/>
            <person name="Wang L."/>
            <person name="Guo W."/>
            <person name="Bai Y."/>
            <person name="Ruan J."/>
            <person name="Shangguan X."/>
            <person name="Mao Y."/>
            <person name="Jiang J."/>
            <person name="Zhu Y."/>
            <person name="Lei J."/>
            <person name="Kang H."/>
            <person name="Chen S."/>
            <person name="He X."/>
            <person name="Wang R."/>
            <person name="Wang Y."/>
            <person name="Chen J."/>
            <person name="Wang L."/>
            <person name="Yu S."/>
            <person name="Wang B."/>
            <person name="Wei J."/>
            <person name="Song S."/>
            <person name="Lu X."/>
            <person name="Gao Z."/>
            <person name="Gu W."/>
            <person name="Deng X."/>
            <person name="Ma D."/>
            <person name="Wang S."/>
            <person name="Liang W."/>
            <person name="Fang L."/>
            <person name="Cai C."/>
            <person name="Zhu X."/>
            <person name="Zhou B."/>
            <person name="Zhang Y."/>
            <person name="Chen Z."/>
            <person name="Xu S."/>
            <person name="Zhu R."/>
            <person name="Wang S."/>
            <person name="Zhang T."/>
            <person name="Zhao G."/>
        </authorList>
    </citation>
    <scope>NUCLEOTIDE SEQUENCE [LARGE SCALE GENOMIC DNA]</scope>
    <source>
        <strain evidence="2">cv. Xinhai21</strain>
        <tissue evidence="1">Leaf</tissue>
    </source>
</reference>
<sequence>MTLDNEGYMGASFKDKLLNMLAKAKRKSVLMEDDVIVLLDDVLSNFVEAILSIKLSKRVHILMEWSMAKTMIVIVIGRNISFNALLFETYGI</sequence>
<evidence type="ECO:0000313" key="1">
    <source>
        <dbReference type="EMBL" id="PPS02412.1"/>
    </source>
</evidence>
<gene>
    <name evidence="1" type="ORF">GOBAR_AA18247</name>
</gene>
<protein>
    <submittedName>
        <fullName evidence="1">Uncharacterized protein</fullName>
    </submittedName>
</protein>
<dbReference type="EMBL" id="KZ664931">
    <property type="protein sequence ID" value="PPS02412.1"/>
    <property type="molecule type" value="Genomic_DNA"/>
</dbReference>
<organism evidence="1 2">
    <name type="scientific">Gossypium barbadense</name>
    <name type="common">Sea Island cotton</name>
    <name type="synonym">Hibiscus barbadensis</name>
    <dbReference type="NCBI Taxonomy" id="3634"/>
    <lineage>
        <taxon>Eukaryota</taxon>
        <taxon>Viridiplantae</taxon>
        <taxon>Streptophyta</taxon>
        <taxon>Embryophyta</taxon>
        <taxon>Tracheophyta</taxon>
        <taxon>Spermatophyta</taxon>
        <taxon>Magnoliopsida</taxon>
        <taxon>eudicotyledons</taxon>
        <taxon>Gunneridae</taxon>
        <taxon>Pentapetalae</taxon>
        <taxon>rosids</taxon>
        <taxon>malvids</taxon>
        <taxon>Malvales</taxon>
        <taxon>Malvaceae</taxon>
        <taxon>Malvoideae</taxon>
        <taxon>Gossypium</taxon>
    </lineage>
</organism>
<proteinExistence type="predicted"/>
<dbReference type="AlphaFoldDB" id="A0A2P5XGJ3"/>
<evidence type="ECO:0000313" key="2">
    <source>
        <dbReference type="Proteomes" id="UP000239757"/>
    </source>
</evidence>